<dbReference type="PANTHER" id="PTHR40422">
    <property type="entry name" value="TRANSLATION MACHINERY-ASSOCIATED PROTEIN 17"/>
    <property type="match status" value="1"/>
</dbReference>
<keyword evidence="4" id="KW-1185">Reference proteome</keyword>
<name>A0A6A5WZ01_9PLEO</name>
<keyword evidence="1" id="KW-0175">Coiled coil</keyword>
<evidence type="ECO:0000313" key="3">
    <source>
        <dbReference type="EMBL" id="KAF2002796.1"/>
    </source>
</evidence>
<evidence type="ECO:0000256" key="2">
    <source>
        <dbReference type="SAM" id="MobiDB-lite"/>
    </source>
</evidence>
<dbReference type="OrthoDB" id="548474at2759"/>
<dbReference type="AlphaFoldDB" id="A0A6A5WZ01"/>
<feature type="region of interest" description="Disordered" evidence="2">
    <location>
        <begin position="107"/>
        <end position="148"/>
    </location>
</feature>
<sequence length="148" mass="16006">MSAGALPITAARFAAALESLPLSALHSKAAEIQNSNDHLRRSNKELEAEVRKSSDKDCYEAMLENEEVIKRNEERIALLKREVTEVRGLPWAPQEGGKVEEVRELATVGDGSAAPPAQNQSTRPVTNGQAGEQRNGNAAADEEEGVFL</sequence>
<dbReference type="EMBL" id="ML977575">
    <property type="protein sequence ID" value="KAF2002796.1"/>
    <property type="molecule type" value="Genomic_DNA"/>
</dbReference>
<dbReference type="GO" id="GO:0070682">
    <property type="term" value="P:proteasome regulatory particle assembly"/>
    <property type="evidence" value="ECO:0007669"/>
    <property type="project" value="InterPro"/>
</dbReference>
<evidence type="ECO:0000256" key="1">
    <source>
        <dbReference type="SAM" id="Coils"/>
    </source>
</evidence>
<gene>
    <name evidence="3" type="ORF">P154DRAFT_520564</name>
</gene>
<organism evidence="3 4">
    <name type="scientific">Amniculicola lignicola CBS 123094</name>
    <dbReference type="NCBI Taxonomy" id="1392246"/>
    <lineage>
        <taxon>Eukaryota</taxon>
        <taxon>Fungi</taxon>
        <taxon>Dikarya</taxon>
        <taxon>Ascomycota</taxon>
        <taxon>Pezizomycotina</taxon>
        <taxon>Dothideomycetes</taxon>
        <taxon>Pleosporomycetidae</taxon>
        <taxon>Pleosporales</taxon>
        <taxon>Amniculicolaceae</taxon>
        <taxon>Amniculicola</taxon>
    </lineage>
</organism>
<dbReference type="GO" id="GO:0030674">
    <property type="term" value="F:protein-macromolecule adaptor activity"/>
    <property type="evidence" value="ECO:0007669"/>
    <property type="project" value="TreeGrafter"/>
</dbReference>
<feature type="coiled-coil region" evidence="1">
    <location>
        <begin position="29"/>
        <end position="82"/>
    </location>
</feature>
<protein>
    <submittedName>
        <fullName evidence="3">Uncharacterized protein</fullName>
    </submittedName>
</protein>
<feature type="compositionally biased region" description="Polar residues" evidence="2">
    <location>
        <begin position="117"/>
        <end position="136"/>
    </location>
</feature>
<dbReference type="PANTHER" id="PTHR40422:SF1">
    <property type="entry name" value="TRANSLATION MACHINERY-ASSOCIATED PROTEIN 17"/>
    <property type="match status" value="1"/>
</dbReference>
<evidence type="ECO:0000313" key="4">
    <source>
        <dbReference type="Proteomes" id="UP000799779"/>
    </source>
</evidence>
<dbReference type="Proteomes" id="UP000799779">
    <property type="component" value="Unassembled WGS sequence"/>
</dbReference>
<reference evidence="3" key="1">
    <citation type="journal article" date="2020" name="Stud. Mycol.">
        <title>101 Dothideomycetes genomes: a test case for predicting lifestyles and emergence of pathogens.</title>
        <authorList>
            <person name="Haridas S."/>
            <person name="Albert R."/>
            <person name="Binder M."/>
            <person name="Bloem J."/>
            <person name="Labutti K."/>
            <person name="Salamov A."/>
            <person name="Andreopoulos B."/>
            <person name="Baker S."/>
            <person name="Barry K."/>
            <person name="Bills G."/>
            <person name="Bluhm B."/>
            <person name="Cannon C."/>
            <person name="Castanera R."/>
            <person name="Culley D."/>
            <person name="Daum C."/>
            <person name="Ezra D."/>
            <person name="Gonzalez J."/>
            <person name="Henrissat B."/>
            <person name="Kuo A."/>
            <person name="Liang C."/>
            <person name="Lipzen A."/>
            <person name="Lutzoni F."/>
            <person name="Magnuson J."/>
            <person name="Mondo S."/>
            <person name="Nolan M."/>
            <person name="Ohm R."/>
            <person name="Pangilinan J."/>
            <person name="Park H.-J."/>
            <person name="Ramirez L."/>
            <person name="Alfaro M."/>
            <person name="Sun H."/>
            <person name="Tritt A."/>
            <person name="Yoshinaga Y."/>
            <person name="Zwiers L.-H."/>
            <person name="Turgeon B."/>
            <person name="Goodwin S."/>
            <person name="Spatafora J."/>
            <person name="Crous P."/>
            <person name="Grigoriev I."/>
        </authorList>
    </citation>
    <scope>NUCLEOTIDE SEQUENCE</scope>
    <source>
        <strain evidence="3">CBS 123094</strain>
    </source>
</reference>
<accession>A0A6A5WZ01</accession>
<dbReference type="InterPro" id="IPR038966">
    <property type="entry name" value="TMA17"/>
</dbReference>
<proteinExistence type="predicted"/>